<name>A0ABV5V6R5_9MICO</name>
<keyword evidence="2 5" id="KW-0812">Transmembrane</keyword>
<keyword evidence="4 5" id="KW-0472">Membrane</keyword>
<feature type="transmembrane region" description="Helical" evidence="5">
    <location>
        <begin position="99"/>
        <end position="122"/>
    </location>
</feature>
<comment type="subcellular location">
    <subcellularLocation>
        <location evidence="1">Membrane</location>
        <topology evidence="1">Multi-pass membrane protein</topology>
    </subcellularLocation>
</comment>
<feature type="transmembrane region" description="Helical" evidence="5">
    <location>
        <begin position="12"/>
        <end position="29"/>
    </location>
</feature>
<dbReference type="PANTHER" id="PTHR37422:SF13">
    <property type="entry name" value="LIPOPOLYSACCHARIDE BIOSYNTHESIS PROTEIN PA4999-RELATED"/>
    <property type="match status" value="1"/>
</dbReference>
<evidence type="ECO:0000256" key="1">
    <source>
        <dbReference type="ARBA" id="ARBA00004141"/>
    </source>
</evidence>
<keyword evidence="3 5" id="KW-1133">Transmembrane helix</keyword>
<dbReference type="InterPro" id="IPR051533">
    <property type="entry name" value="WaaL-like"/>
</dbReference>
<proteinExistence type="predicted"/>
<evidence type="ECO:0000313" key="8">
    <source>
        <dbReference type="Proteomes" id="UP001589613"/>
    </source>
</evidence>
<dbReference type="EMBL" id="JBHMAX010000051">
    <property type="protein sequence ID" value="MFB9733524.1"/>
    <property type="molecule type" value="Genomic_DNA"/>
</dbReference>
<evidence type="ECO:0000256" key="4">
    <source>
        <dbReference type="ARBA" id="ARBA00023136"/>
    </source>
</evidence>
<gene>
    <name evidence="7" type="ORF">ACFFN0_15865</name>
</gene>
<evidence type="ECO:0000256" key="2">
    <source>
        <dbReference type="ARBA" id="ARBA00022692"/>
    </source>
</evidence>
<dbReference type="Pfam" id="PF04932">
    <property type="entry name" value="Wzy_C"/>
    <property type="match status" value="1"/>
</dbReference>
<feature type="transmembrane region" description="Helical" evidence="5">
    <location>
        <begin position="218"/>
        <end position="238"/>
    </location>
</feature>
<keyword evidence="7" id="KW-0436">Ligase</keyword>
<organism evidence="7 8">
    <name type="scientific">Ornithinimicrobium kibberense</name>
    <dbReference type="NCBI Taxonomy" id="282060"/>
    <lineage>
        <taxon>Bacteria</taxon>
        <taxon>Bacillati</taxon>
        <taxon>Actinomycetota</taxon>
        <taxon>Actinomycetes</taxon>
        <taxon>Micrococcales</taxon>
        <taxon>Ornithinimicrobiaceae</taxon>
        <taxon>Ornithinimicrobium</taxon>
    </lineage>
</organism>
<evidence type="ECO:0000313" key="7">
    <source>
        <dbReference type="EMBL" id="MFB9733524.1"/>
    </source>
</evidence>
<feature type="transmembrane region" description="Helical" evidence="5">
    <location>
        <begin position="41"/>
        <end position="62"/>
    </location>
</feature>
<dbReference type="InterPro" id="IPR007016">
    <property type="entry name" value="O-antigen_ligase-rel_domated"/>
</dbReference>
<evidence type="ECO:0000256" key="3">
    <source>
        <dbReference type="ARBA" id="ARBA00022989"/>
    </source>
</evidence>
<evidence type="ECO:0000256" key="5">
    <source>
        <dbReference type="SAM" id="Phobius"/>
    </source>
</evidence>
<dbReference type="PANTHER" id="PTHR37422">
    <property type="entry name" value="TEICHURONIC ACID BIOSYNTHESIS PROTEIN TUAE"/>
    <property type="match status" value="1"/>
</dbReference>
<feature type="transmembrane region" description="Helical" evidence="5">
    <location>
        <begin position="334"/>
        <end position="355"/>
    </location>
</feature>
<dbReference type="Proteomes" id="UP001589613">
    <property type="component" value="Unassembled WGS sequence"/>
</dbReference>
<keyword evidence="8" id="KW-1185">Reference proteome</keyword>
<dbReference type="GO" id="GO:0016874">
    <property type="term" value="F:ligase activity"/>
    <property type="evidence" value="ECO:0007669"/>
    <property type="project" value="UniProtKB-KW"/>
</dbReference>
<sequence>MTPFDALRLPFAYLTLADLLFLVCGMLVFRRADVGPSRNPFGPFWVLGLYMILVGYFSGALFNGSAPAMDSVTNGLQLAFVFAYLPWLIARYGQMDHLLLLRTFVLGLTASVVAGAVIQTYFPGMHGTLSSLGLYSTSERRFGAFIGSNGLAKLIASMVPIVILLIVSKRFDVRSGAVVLVTLLFGLVLTASNGGALALAVGLVSILLLVRGPKVRRVLFAVMVLTAGLVWLGVRVLGLNTSVFTTRVYETLLAGDIESAGSFEQKLAIVRVALGELARNPLLGRGAGWFADAFGINVHNTYLLIWVEAGAFGLLGLILILTTQATLSLRMGRFAQPSPLAGLALSFLIVFSFNLLTGTDMYQRFRILPLALLAFVLDAEFRRLLSESPDHGRGRGEDSMTAGASS</sequence>
<evidence type="ECO:0000259" key="6">
    <source>
        <dbReference type="Pfam" id="PF04932"/>
    </source>
</evidence>
<feature type="transmembrane region" description="Helical" evidence="5">
    <location>
        <begin position="303"/>
        <end position="322"/>
    </location>
</feature>
<dbReference type="RefSeq" id="WP_141337170.1">
    <property type="nucleotide sequence ID" value="NZ_JBHMAX010000051.1"/>
</dbReference>
<feature type="transmembrane region" description="Helical" evidence="5">
    <location>
        <begin position="142"/>
        <end position="166"/>
    </location>
</feature>
<comment type="caution">
    <text evidence="7">The sequence shown here is derived from an EMBL/GenBank/DDBJ whole genome shotgun (WGS) entry which is preliminary data.</text>
</comment>
<accession>A0ABV5V6R5</accession>
<feature type="domain" description="O-antigen ligase-related" evidence="6">
    <location>
        <begin position="179"/>
        <end position="317"/>
    </location>
</feature>
<feature type="transmembrane region" description="Helical" evidence="5">
    <location>
        <begin position="74"/>
        <end position="92"/>
    </location>
</feature>
<protein>
    <submittedName>
        <fullName evidence="7">O-antigen ligase family protein</fullName>
    </submittedName>
</protein>
<reference evidence="7 8" key="1">
    <citation type="submission" date="2024-09" db="EMBL/GenBank/DDBJ databases">
        <authorList>
            <person name="Sun Q."/>
            <person name="Mori K."/>
        </authorList>
    </citation>
    <scope>NUCLEOTIDE SEQUENCE [LARGE SCALE GENOMIC DNA]</scope>
    <source>
        <strain evidence="7 8">JCM 12763</strain>
    </source>
</reference>